<keyword evidence="3" id="KW-1185">Reference proteome</keyword>
<comment type="caution">
    <text evidence="2">The sequence shown here is derived from an EMBL/GenBank/DDBJ whole genome shotgun (WGS) entry which is preliminary data.</text>
</comment>
<feature type="region of interest" description="Disordered" evidence="1">
    <location>
        <begin position="78"/>
        <end position="101"/>
    </location>
</feature>
<proteinExistence type="predicted"/>
<name>A0ABD0NTZ5_CIRMR</name>
<accession>A0ABD0NTZ5</accession>
<organism evidence="2 3">
    <name type="scientific">Cirrhinus mrigala</name>
    <name type="common">Mrigala</name>
    <dbReference type="NCBI Taxonomy" id="683832"/>
    <lineage>
        <taxon>Eukaryota</taxon>
        <taxon>Metazoa</taxon>
        <taxon>Chordata</taxon>
        <taxon>Craniata</taxon>
        <taxon>Vertebrata</taxon>
        <taxon>Euteleostomi</taxon>
        <taxon>Actinopterygii</taxon>
        <taxon>Neopterygii</taxon>
        <taxon>Teleostei</taxon>
        <taxon>Ostariophysi</taxon>
        <taxon>Cypriniformes</taxon>
        <taxon>Cyprinidae</taxon>
        <taxon>Labeoninae</taxon>
        <taxon>Labeonini</taxon>
        <taxon>Cirrhinus</taxon>
    </lineage>
</organism>
<evidence type="ECO:0000313" key="3">
    <source>
        <dbReference type="Proteomes" id="UP001529510"/>
    </source>
</evidence>
<evidence type="ECO:0000256" key="1">
    <source>
        <dbReference type="SAM" id="MobiDB-lite"/>
    </source>
</evidence>
<dbReference type="EMBL" id="JAMKFB020000020">
    <property type="protein sequence ID" value="KAL0165379.1"/>
    <property type="molecule type" value="Genomic_DNA"/>
</dbReference>
<dbReference type="AlphaFoldDB" id="A0ABD0NTZ5"/>
<feature type="non-terminal residue" evidence="2">
    <location>
        <position position="1"/>
    </location>
</feature>
<feature type="compositionally biased region" description="Basic and acidic residues" evidence="1">
    <location>
        <begin position="55"/>
        <end position="64"/>
    </location>
</feature>
<sequence>SSPSVRAEFMFTRRVQMKVNCCSLEIAFVLIEMLFWECEASGAINARRPSRDRRRPREECCHGDERHPYVPCVCGVSGSRSSGPIARNDLERSPLSAERQGIGASDALVSSVQINGY</sequence>
<protein>
    <submittedName>
        <fullName evidence="2">Uncharacterized protein</fullName>
    </submittedName>
</protein>
<gene>
    <name evidence="2" type="ORF">M9458_041132</name>
</gene>
<feature type="region of interest" description="Disordered" evidence="1">
    <location>
        <begin position="45"/>
        <end position="64"/>
    </location>
</feature>
<reference evidence="2 3" key="1">
    <citation type="submission" date="2024-05" db="EMBL/GenBank/DDBJ databases">
        <title>Genome sequencing and assembly of Indian major carp, Cirrhinus mrigala (Hamilton, 1822).</title>
        <authorList>
            <person name="Mohindra V."/>
            <person name="Chowdhury L.M."/>
            <person name="Lal K."/>
            <person name="Jena J.K."/>
        </authorList>
    </citation>
    <scope>NUCLEOTIDE SEQUENCE [LARGE SCALE GENOMIC DNA]</scope>
    <source>
        <strain evidence="2">CM1030</strain>
        <tissue evidence="2">Blood</tissue>
    </source>
</reference>
<evidence type="ECO:0000313" key="2">
    <source>
        <dbReference type="EMBL" id="KAL0165379.1"/>
    </source>
</evidence>
<dbReference type="Proteomes" id="UP001529510">
    <property type="component" value="Unassembled WGS sequence"/>
</dbReference>